<dbReference type="OrthoDB" id="2431945at2759"/>
<name>A0A9N9HU93_9GLOM</name>
<feature type="non-terminal residue" evidence="1">
    <location>
        <position position="1"/>
    </location>
</feature>
<dbReference type="EMBL" id="CAJVPZ010021375">
    <property type="protein sequence ID" value="CAG8706176.1"/>
    <property type="molecule type" value="Genomic_DNA"/>
</dbReference>
<evidence type="ECO:0000313" key="1">
    <source>
        <dbReference type="EMBL" id="CAG8706176.1"/>
    </source>
</evidence>
<gene>
    <name evidence="1" type="ORF">RFULGI_LOCUS10620</name>
</gene>
<dbReference type="InterPro" id="IPR012337">
    <property type="entry name" value="RNaseH-like_sf"/>
</dbReference>
<dbReference type="SUPFAM" id="SSF53098">
    <property type="entry name" value="Ribonuclease H-like"/>
    <property type="match status" value="1"/>
</dbReference>
<keyword evidence="2" id="KW-1185">Reference proteome</keyword>
<proteinExistence type="predicted"/>
<dbReference type="AlphaFoldDB" id="A0A9N9HU93"/>
<dbReference type="Proteomes" id="UP000789396">
    <property type="component" value="Unassembled WGS sequence"/>
</dbReference>
<comment type="caution">
    <text evidence="1">The sequence shown here is derived from an EMBL/GenBank/DDBJ whole genome shotgun (WGS) entry which is preliminary data.</text>
</comment>
<sequence>EGQEKLINKALTRFFTCCGIPFWVVKSPFFIDLLKNLNAVLSKCQELVTYFQNSHISGAQLRDEITNLFIKENDPQALNEKLRNYITSCEFWANIECLYKVLEPVKMAVKTVESSKVKFADVFLILIKMAITIKAIPMIKTTLERLEFRKSCIAFYNKRWAEFDTDFYLLAYFLHPKYCGKGLTCEVFQKILQKALNIWKLQGGGEISAQKLVAQIHNYDLQKPPYDSLFQDHLELPETW</sequence>
<organism evidence="1 2">
    <name type="scientific">Racocetra fulgida</name>
    <dbReference type="NCBI Taxonomy" id="60492"/>
    <lineage>
        <taxon>Eukaryota</taxon>
        <taxon>Fungi</taxon>
        <taxon>Fungi incertae sedis</taxon>
        <taxon>Mucoromycota</taxon>
        <taxon>Glomeromycotina</taxon>
        <taxon>Glomeromycetes</taxon>
        <taxon>Diversisporales</taxon>
        <taxon>Gigasporaceae</taxon>
        <taxon>Racocetra</taxon>
    </lineage>
</organism>
<accession>A0A9N9HU93</accession>
<protein>
    <submittedName>
        <fullName evidence="1">12593_t:CDS:1</fullName>
    </submittedName>
</protein>
<evidence type="ECO:0000313" key="2">
    <source>
        <dbReference type="Proteomes" id="UP000789396"/>
    </source>
</evidence>
<reference evidence="1" key="1">
    <citation type="submission" date="2021-06" db="EMBL/GenBank/DDBJ databases">
        <authorList>
            <person name="Kallberg Y."/>
            <person name="Tangrot J."/>
            <person name="Rosling A."/>
        </authorList>
    </citation>
    <scope>NUCLEOTIDE SEQUENCE</scope>
    <source>
        <strain evidence="1">IN212</strain>
    </source>
</reference>